<accession>A0ABV4WMU8</accession>
<evidence type="ECO:0000259" key="2">
    <source>
        <dbReference type="PROSITE" id="PS51740"/>
    </source>
</evidence>
<evidence type="ECO:0000313" key="3">
    <source>
        <dbReference type="EMBL" id="MFB2836412.1"/>
    </source>
</evidence>
<protein>
    <submittedName>
        <fullName evidence="3">AbrB/MazE/SpoVT family DNA-binding domain-containing protein</fullName>
    </submittedName>
</protein>
<dbReference type="Proteomes" id="UP001576780">
    <property type="component" value="Unassembled WGS sequence"/>
</dbReference>
<feature type="domain" description="SpoVT-AbrB" evidence="2">
    <location>
        <begin position="14"/>
        <end position="59"/>
    </location>
</feature>
<comment type="caution">
    <text evidence="3">The sequence shown here is derived from an EMBL/GenBank/DDBJ whole genome shotgun (WGS) entry which is preliminary data.</text>
</comment>
<evidence type="ECO:0000256" key="1">
    <source>
        <dbReference type="PROSITE-ProRule" id="PRU01076"/>
    </source>
</evidence>
<dbReference type="EMBL" id="JBHFNT010000149">
    <property type="protein sequence ID" value="MFB2836412.1"/>
    <property type="molecule type" value="Genomic_DNA"/>
</dbReference>
<keyword evidence="1 3" id="KW-0238">DNA-binding</keyword>
<keyword evidence="4" id="KW-1185">Reference proteome</keyword>
<dbReference type="GO" id="GO:0003677">
    <property type="term" value="F:DNA binding"/>
    <property type="evidence" value="ECO:0007669"/>
    <property type="project" value="UniProtKB-KW"/>
</dbReference>
<sequence>MTSTSQNANIEIKTFPIRLGEQGQIIVPQVVQDHLNLTEGDMLTMIQVGELVLLTPRQPQVPQLADKITAIMEDEGVNLADLLTGLQAEREAIWQEQQKDA</sequence>
<dbReference type="InterPro" id="IPR007159">
    <property type="entry name" value="SpoVT-AbrB_dom"/>
</dbReference>
<evidence type="ECO:0000313" key="4">
    <source>
        <dbReference type="Proteomes" id="UP001576780"/>
    </source>
</evidence>
<organism evidence="3 4">
    <name type="scientific">Floridaenema evergladense BLCC-F167</name>
    <dbReference type="NCBI Taxonomy" id="3153639"/>
    <lineage>
        <taxon>Bacteria</taxon>
        <taxon>Bacillati</taxon>
        <taxon>Cyanobacteriota</taxon>
        <taxon>Cyanophyceae</taxon>
        <taxon>Oscillatoriophycideae</taxon>
        <taxon>Aerosakkonematales</taxon>
        <taxon>Aerosakkonemataceae</taxon>
        <taxon>Floridanema</taxon>
        <taxon>Floridanema evergladense</taxon>
    </lineage>
</organism>
<proteinExistence type="predicted"/>
<dbReference type="SUPFAM" id="SSF89447">
    <property type="entry name" value="AbrB/MazE/MraZ-like"/>
    <property type="match status" value="1"/>
</dbReference>
<dbReference type="PROSITE" id="PS51740">
    <property type="entry name" value="SPOVT_ABRB"/>
    <property type="match status" value="1"/>
</dbReference>
<dbReference type="RefSeq" id="WP_413278795.1">
    <property type="nucleotide sequence ID" value="NZ_JBHFNT010000149.1"/>
</dbReference>
<name>A0ABV4WMU8_9CYAN</name>
<gene>
    <name evidence="3" type="ORF">ACE1CA_17920</name>
</gene>
<reference evidence="3 4" key="1">
    <citation type="submission" date="2024-09" db="EMBL/GenBank/DDBJ databases">
        <title>Floridaenema gen nov. (Aerosakkonemataceae, Aerosakkonematales ord. nov., Cyanobacteria) from benthic tropical and subtropical fresh waters, with the description of four new species.</title>
        <authorList>
            <person name="Moretto J.A."/>
            <person name="Berthold D.E."/>
            <person name="Lefler F.W."/>
            <person name="Huang I.-S."/>
            <person name="Laughinghouse H. IV."/>
        </authorList>
    </citation>
    <scope>NUCLEOTIDE SEQUENCE [LARGE SCALE GENOMIC DNA]</scope>
    <source>
        <strain evidence="3 4">BLCC-F167</strain>
    </source>
</reference>
<dbReference type="InterPro" id="IPR037914">
    <property type="entry name" value="SpoVT-AbrB_sf"/>
</dbReference>